<dbReference type="VEuPathDB" id="VectorBase:SCAU004279"/>
<protein>
    <submittedName>
        <fullName evidence="2">Uncharacterized protein</fullName>
    </submittedName>
</protein>
<sequence>MPLCGLTLNSVWDTIIAILQYDLMNIFSTQNPNQDSSTNCLRYGYDPRPRIYEGQSTLTNIDEIANCLNSHISVMECEQIANGLFEGNENDKDIAMQSPEGYADNGINSSPEYAKNAHKPNCNFLSNAINPNNSTKSSHSKNPNLETIEKEVQLLWTTVMDNIPQCSKGLPINWQNIRAHIKLPFYWAVLSNETVRESPFENFKRFYVENMPTNANANHKKTNEEVLITWHSMTQKQKLPFVMEAFIALASAGKVNFTNELELKNVWKNLLNKCG</sequence>
<dbReference type="Proteomes" id="UP000095300">
    <property type="component" value="Unassembled WGS sequence"/>
</dbReference>
<feature type="region of interest" description="Disordered" evidence="1">
    <location>
        <begin position="124"/>
        <end position="144"/>
    </location>
</feature>
<evidence type="ECO:0000256" key="1">
    <source>
        <dbReference type="SAM" id="MobiDB-lite"/>
    </source>
</evidence>
<dbReference type="EnsemblMetazoa" id="SCAU004279-RA">
    <property type="protein sequence ID" value="SCAU004279-PA"/>
    <property type="gene ID" value="SCAU004279"/>
</dbReference>
<organism evidence="2 3">
    <name type="scientific">Stomoxys calcitrans</name>
    <name type="common">Stable fly</name>
    <name type="synonym">Conops calcitrans</name>
    <dbReference type="NCBI Taxonomy" id="35570"/>
    <lineage>
        <taxon>Eukaryota</taxon>
        <taxon>Metazoa</taxon>
        <taxon>Ecdysozoa</taxon>
        <taxon>Arthropoda</taxon>
        <taxon>Hexapoda</taxon>
        <taxon>Insecta</taxon>
        <taxon>Pterygota</taxon>
        <taxon>Neoptera</taxon>
        <taxon>Endopterygota</taxon>
        <taxon>Diptera</taxon>
        <taxon>Brachycera</taxon>
        <taxon>Muscomorpha</taxon>
        <taxon>Muscoidea</taxon>
        <taxon>Muscidae</taxon>
        <taxon>Stomoxys</taxon>
    </lineage>
</organism>
<dbReference type="KEGG" id="scac:106090939"/>
<keyword evidence="3" id="KW-1185">Reference proteome</keyword>
<evidence type="ECO:0000313" key="2">
    <source>
        <dbReference type="EnsemblMetazoa" id="SCAU004279-PA"/>
    </source>
</evidence>
<dbReference type="AlphaFoldDB" id="A0A1I8P2M6"/>
<reference evidence="2" key="1">
    <citation type="submission" date="2020-05" db="UniProtKB">
        <authorList>
            <consortium name="EnsemblMetazoa"/>
        </authorList>
    </citation>
    <scope>IDENTIFICATION</scope>
    <source>
        <strain evidence="2">USDA</strain>
    </source>
</reference>
<gene>
    <name evidence="2" type="primary">106090939</name>
</gene>
<evidence type="ECO:0000313" key="3">
    <source>
        <dbReference type="Proteomes" id="UP000095300"/>
    </source>
</evidence>
<dbReference type="OrthoDB" id="8003643at2759"/>
<name>A0A1I8P2M6_STOCA</name>
<proteinExistence type="predicted"/>
<accession>A0A1I8P2M6</accession>